<keyword evidence="3" id="KW-1185">Reference proteome</keyword>
<reference evidence="2 3" key="1">
    <citation type="journal article" date="2021" name="Hortic Res">
        <title>Chromosome-scale assembly of the Dendrobium chrysotoxum genome enhances the understanding of orchid evolution.</title>
        <authorList>
            <person name="Zhang Y."/>
            <person name="Zhang G.Q."/>
            <person name="Zhang D."/>
            <person name="Liu X.D."/>
            <person name="Xu X.Y."/>
            <person name="Sun W.H."/>
            <person name="Yu X."/>
            <person name="Zhu X."/>
            <person name="Wang Z.W."/>
            <person name="Zhao X."/>
            <person name="Zhong W.Y."/>
            <person name="Chen H."/>
            <person name="Yin W.L."/>
            <person name="Huang T."/>
            <person name="Niu S.C."/>
            <person name="Liu Z.J."/>
        </authorList>
    </citation>
    <scope>NUCLEOTIDE SEQUENCE [LARGE SCALE GENOMIC DNA]</scope>
    <source>
        <strain evidence="2">Lindl</strain>
    </source>
</reference>
<protein>
    <submittedName>
        <fullName evidence="2">Uncharacterized protein</fullName>
    </submittedName>
</protein>
<organism evidence="2 3">
    <name type="scientific">Dendrobium chrysotoxum</name>
    <name type="common">Orchid</name>
    <dbReference type="NCBI Taxonomy" id="161865"/>
    <lineage>
        <taxon>Eukaryota</taxon>
        <taxon>Viridiplantae</taxon>
        <taxon>Streptophyta</taxon>
        <taxon>Embryophyta</taxon>
        <taxon>Tracheophyta</taxon>
        <taxon>Spermatophyta</taxon>
        <taxon>Magnoliopsida</taxon>
        <taxon>Liliopsida</taxon>
        <taxon>Asparagales</taxon>
        <taxon>Orchidaceae</taxon>
        <taxon>Epidendroideae</taxon>
        <taxon>Malaxideae</taxon>
        <taxon>Dendrobiinae</taxon>
        <taxon>Dendrobium</taxon>
    </lineage>
</organism>
<feature type="region of interest" description="Disordered" evidence="1">
    <location>
        <begin position="1"/>
        <end position="29"/>
    </location>
</feature>
<dbReference type="AlphaFoldDB" id="A0AAV7FXC8"/>
<evidence type="ECO:0000313" key="2">
    <source>
        <dbReference type="EMBL" id="KAH0448726.1"/>
    </source>
</evidence>
<comment type="caution">
    <text evidence="2">The sequence shown here is derived from an EMBL/GenBank/DDBJ whole genome shotgun (WGS) entry which is preliminary data.</text>
</comment>
<sequence length="97" mass="10860">MTGDHPSLRDPMAMGALHPATQNEGERRPCKAAKADDSVFIVIGDSLIVLHKKFHFLNDIVVTTLKRFDRACLPPLENLTIYETNLRASCDFHLLLS</sequence>
<evidence type="ECO:0000313" key="3">
    <source>
        <dbReference type="Proteomes" id="UP000775213"/>
    </source>
</evidence>
<evidence type="ECO:0000256" key="1">
    <source>
        <dbReference type="SAM" id="MobiDB-lite"/>
    </source>
</evidence>
<proteinExistence type="predicted"/>
<dbReference type="EMBL" id="JAGFBR010000019">
    <property type="protein sequence ID" value="KAH0448726.1"/>
    <property type="molecule type" value="Genomic_DNA"/>
</dbReference>
<name>A0AAV7FXC8_DENCH</name>
<dbReference type="Proteomes" id="UP000775213">
    <property type="component" value="Unassembled WGS sequence"/>
</dbReference>
<accession>A0AAV7FXC8</accession>
<gene>
    <name evidence="2" type="ORF">IEQ34_022526</name>
</gene>